<dbReference type="AlphaFoldDB" id="A0A0K2TZQ5"/>
<reference evidence="1" key="1">
    <citation type="submission" date="2014-05" db="EMBL/GenBank/DDBJ databases">
        <authorList>
            <person name="Chronopoulou M."/>
        </authorList>
    </citation>
    <scope>NUCLEOTIDE SEQUENCE</scope>
    <source>
        <tissue evidence="1">Whole organism</tissue>
    </source>
</reference>
<organism evidence="1">
    <name type="scientific">Lepeophtheirus salmonis</name>
    <name type="common">Salmon louse</name>
    <name type="synonym">Caligus salmonis</name>
    <dbReference type="NCBI Taxonomy" id="72036"/>
    <lineage>
        <taxon>Eukaryota</taxon>
        <taxon>Metazoa</taxon>
        <taxon>Ecdysozoa</taxon>
        <taxon>Arthropoda</taxon>
        <taxon>Crustacea</taxon>
        <taxon>Multicrustacea</taxon>
        <taxon>Hexanauplia</taxon>
        <taxon>Copepoda</taxon>
        <taxon>Siphonostomatoida</taxon>
        <taxon>Caligidae</taxon>
        <taxon>Lepeophtheirus</taxon>
    </lineage>
</organism>
<dbReference type="EMBL" id="HACA01014138">
    <property type="protein sequence ID" value="CDW31499.1"/>
    <property type="molecule type" value="Transcribed_RNA"/>
</dbReference>
<name>A0A0K2TZQ5_LEPSM</name>
<proteinExistence type="predicted"/>
<accession>A0A0K2TZQ5</accession>
<sequence length="38" mass="4471">MTRFMHQSSIEDSTIALSSFHVIVKCAYTSCNSYRHRY</sequence>
<protein>
    <submittedName>
        <fullName evidence="1">Uncharacterized protein</fullName>
    </submittedName>
</protein>
<evidence type="ECO:0000313" key="1">
    <source>
        <dbReference type="EMBL" id="CDW31499.1"/>
    </source>
</evidence>